<accession>A0A445FXI8</accession>
<keyword evidence="2" id="KW-1185">Reference proteome</keyword>
<reference evidence="1 2" key="1">
    <citation type="submission" date="2018-09" db="EMBL/GenBank/DDBJ databases">
        <title>A high-quality reference genome of wild soybean provides a powerful tool to mine soybean genomes.</title>
        <authorList>
            <person name="Xie M."/>
            <person name="Chung C.Y.L."/>
            <person name="Li M.-W."/>
            <person name="Wong F.-L."/>
            <person name="Chan T.-F."/>
            <person name="Lam H.-M."/>
        </authorList>
    </citation>
    <scope>NUCLEOTIDE SEQUENCE [LARGE SCALE GENOMIC DNA]</scope>
    <source>
        <strain evidence="2">cv. W05</strain>
        <tissue evidence="1">Hypocotyl of etiolated seedlings</tissue>
    </source>
</reference>
<evidence type="ECO:0000313" key="2">
    <source>
        <dbReference type="Proteomes" id="UP000289340"/>
    </source>
</evidence>
<dbReference type="Proteomes" id="UP000289340">
    <property type="component" value="Chromosome 18"/>
</dbReference>
<comment type="caution">
    <text evidence="1">The sequence shown here is derived from an EMBL/GenBank/DDBJ whole genome shotgun (WGS) entry which is preliminary data.</text>
</comment>
<dbReference type="AlphaFoldDB" id="A0A445FXI8"/>
<organism evidence="1 2">
    <name type="scientific">Glycine soja</name>
    <name type="common">Wild soybean</name>
    <dbReference type="NCBI Taxonomy" id="3848"/>
    <lineage>
        <taxon>Eukaryota</taxon>
        <taxon>Viridiplantae</taxon>
        <taxon>Streptophyta</taxon>
        <taxon>Embryophyta</taxon>
        <taxon>Tracheophyta</taxon>
        <taxon>Spermatophyta</taxon>
        <taxon>Magnoliopsida</taxon>
        <taxon>eudicotyledons</taxon>
        <taxon>Gunneridae</taxon>
        <taxon>Pentapetalae</taxon>
        <taxon>rosids</taxon>
        <taxon>fabids</taxon>
        <taxon>Fabales</taxon>
        <taxon>Fabaceae</taxon>
        <taxon>Papilionoideae</taxon>
        <taxon>50 kb inversion clade</taxon>
        <taxon>NPAAA clade</taxon>
        <taxon>indigoferoid/millettioid clade</taxon>
        <taxon>Phaseoleae</taxon>
        <taxon>Glycine</taxon>
        <taxon>Glycine subgen. Soja</taxon>
    </lineage>
</organism>
<sequence>MERGVVAFVGLVSALYGEMTHVPLSLSSVFFKVFKLCLGSYGTLSCVCL</sequence>
<name>A0A445FXI8_GLYSO</name>
<gene>
    <name evidence="1" type="ORF">D0Y65_049544</name>
</gene>
<protein>
    <submittedName>
        <fullName evidence="1">Uncharacterized protein</fullName>
    </submittedName>
</protein>
<dbReference type="EMBL" id="QZWG01000018">
    <property type="protein sequence ID" value="RZB53648.1"/>
    <property type="molecule type" value="Genomic_DNA"/>
</dbReference>
<proteinExistence type="predicted"/>
<evidence type="ECO:0000313" key="1">
    <source>
        <dbReference type="EMBL" id="RZB53648.1"/>
    </source>
</evidence>